<evidence type="ECO:0000256" key="4">
    <source>
        <dbReference type="SAM" id="SignalP"/>
    </source>
</evidence>
<dbReference type="OrthoDB" id="6418774at2759"/>
<protein>
    <recommendedName>
        <fullName evidence="5">Corticotropin-releasing factor domain-containing protein</fullName>
    </recommendedName>
</protein>
<comment type="caution">
    <text evidence="6">The sequence shown here is derived from an EMBL/GenBank/DDBJ whole genome shotgun (WGS) entry which is preliminary data.</text>
</comment>
<evidence type="ECO:0000256" key="3">
    <source>
        <dbReference type="ARBA" id="ARBA00022702"/>
    </source>
</evidence>
<comment type="subcellular location">
    <subcellularLocation>
        <location evidence="1">Secreted</location>
    </subcellularLocation>
</comment>
<name>A0A8J2PA48_9HEXA</name>
<evidence type="ECO:0000313" key="7">
    <source>
        <dbReference type="Proteomes" id="UP000708208"/>
    </source>
</evidence>
<feature type="signal peptide" evidence="4">
    <location>
        <begin position="1"/>
        <end position="45"/>
    </location>
</feature>
<organism evidence="6 7">
    <name type="scientific">Allacma fusca</name>
    <dbReference type="NCBI Taxonomy" id="39272"/>
    <lineage>
        <taxon>Eukaryota</taxon>
        <taxon>Metazoa</taxon>
        <taxon>Ecdysozoa</taxon>
        <taxon>Arthropoda</taxon>
        <taxon>Hexapoda</taxon>
        <taxon>Collembola</taxon>
        <taxon>Symphypleona</taxon>
        <taxon>Sminthuridae</taxon>
        <taxon>Allacma</taxon>
    </lineage>
</organism>
<evidence type="ECO:0000256" key="2">
    <source>
        <dbReference type="ARBA" id="ARBA00022525"/>
    </source>
</evidence>
<proteinExistence type="predicted"/>
<dbReference type="InterPro" id="IPR018446">
    <property type="entry name" value="Corticotropin-releasing_fac_CS"/>
</dbReference>
<dbReference type="InterPro" id="IPR000187">
    <property type="entry name" value="CRF"/>
</dbReference>
<dbReference type="SMART" id="SM00039">
    <property type="entry name" value="CRF"/>
    <property type="match status" value="1"/>
</dbReference>
<dbReference type="GO" id="GO:0005179">
    <property type="term" value="F:hormone activity"/>
    <property type="evidence" value="ECO:0007669"/>
    <property type="project" value="UniProtKB-KW"/>
</dbReference>
<reference evidence="6" key="1">
    <citation type="submission" date="2021-06" db="EMBL/GenBank/DDBJ databases">
        <authorList>
            <person name="Hodson N. C."/>
            <person name="Mongue J. A."/>
            <person name="Jaron S. K."/>
        </authorList>
    </citation>
    <scope>NUCLEOTIDE SEQUENCE</scope>
</reference>
<keyword evidence="3" id="KW-0372">Hormone</keyword>
<sequence>MESHSDSNRKRTHGVDPAVNFTSTSSTWTLTLFTILLFLISSAQCLPVDLETPESSKLSLTTQGDMRQQPEQQLVHQGQLYLPSLFQKGREALSSQGSDYPRVSQSQDDLISTEWDTVIDPHLYVLNEWSPSRSRIQQRKRRNAGPSLSIVNPLDVLRQRLLLEIARRRMIKSQNQILANAEILKNIGRRR</sequence>
<keyword evidence="4" id="KW-0732">Signal</keyword>
<feature type="domain" description="Corticotropin-releasing factor" evidence="5">
    <location>
        <begin position="144"/>
        <end position="187"/>
    </location>
</feature>
<keyword evidence="7" id="KW-1185">Reference proteome</keyword>
<keyword evidence="2" id="KW-0964">Secreted</keyword>
<accession>A0A8J2PA48</accession>
<dbReference type="Proteomes" id="UP000708208">
    <property type="component" value="Unassembled WGS sequence"/>
</dbReference>
<gene>
    <name evidence="6" type="ORF">AFUS01_LOCUS17863</name>
</gene>
<evidence type="ECO:0000259" key="5">
    <source>
        <dbReference type="SMART" id="SM00039"/>
    </source>
</evidence>
<dbReference type="EMBL" id="CAJVCH010173903">
    <property type="protein sequence ID" value="CAG7729126.1"/>
    <property type="molecule type" value="Genomic_DNA"/>
</dbReference>
<evidence type="ECO:0000256" key="1">
    <source>
        <dbReference type="ARBA" id="ARBA00004613"/>
    </source>
</evidence>
<dbReference type="AlphaFoldDB" id="A0A8J2PA48"/>
<dbReference type="PROSITE" id="PS00511">
    <property type="entry name" value="CRF"/>
    <property type="match status" value="1"/>
</dbReference>
<dbReference type="Pfam" id="PF00473">
    <property type="entry name" value="CRF"/>
    <property type="match status" value="1"/>
</dbReference>
<feature type="chain" id="PRO_5035198682" description="Corticotropin-releasing factor domain-containing protein" evidence="4">
    <location>
        <begin position="46"/>
        <end position="191"/>
    </location>
</feature>
<evidence type="ECO:0000313" key="6">
    <source>
        <dbReference type="EMBL" id="CAG7729126.1"/>
    </source>
</evidence>
<dbReference type="GO" id="GO:0005576">
    <property type="term" value="C:extracellular region"/>
    <property type="evidence" value="ECO:0007669"/>
    <property type="project" value="UniProtKB-SubCell"/>
</dbReference>